<evidence type="ECO:0000313" key="3">
    <source>
        <dbReference type="Proteomes" id="UP000182740"/>
    </source>
</evidence>
<gene>
    <name evidence="2" type="ORF">SAMN04489730_3523</name>
</gene>
<dbReference type="Proteomes" id="UP000182740">
    <property type="component" value="Unassembled WGS sequence"/>
</dbReference>
<reference evidence="3" key="1">
    <citation type="submission" date="2016-11" db="EMBL/GenBank/DDBJ databases">
        <authorList>
            <person name="Varghese N."/>
            <person name="Submissions S."/>
        </authorList>
    </citation>
    <scope>NUCLEOTIDE SEQUENCE [LARGE SCALE GENOMIC DNA]</scope>
    <source>
        <strain evidence="3">DSM 44671</strain>
    </source>
</reference>
<feature type="chain" id="PRO_5012272877" description="Small secreted domain" evidence="1">
    <location>
        <begin position="28"/>
        <end position="66"/>
    </location>
</feature>
<organism evidence="2 3">
    <name type="scientific">Amycolatopsis australiensis</name>
    <dbReference type="NCBI Taxonomy" id="546364"/>
    <lineage>
        <taxon>Bacteria</taxon>
        <taxon>Bacillati</taxon>
        <taxon>Actinomycetota</taxon>
        <taxon>Actinomycetes</taxon>
        <taxon>Pseudonocardiales</taxon>
        <taxon>Pseudonocardiaceae</taxon>
        <taxon>Amycolatopsis</taxon>
    </lineage>
</organism>
<dbReference type="EMBL" id="FPJG01000006">
    <property type="protein sequence ID" value="SFW72907.1"/>
    <property type="molecule type" value="Genomic_DNA"/>
</dbReference>
<dbReference type="AlphaFoldDB" id="A0A1K1RM83"/>
<keyword evidence="3" id="KW-1185">Reference proteome</keyword>
<feature type="signal peptide" evidence="1">
    <location>
        <begin position="1"/>
        <end position="27"/>
    </location>
</feature>
<evidence type="ECO:0008006" key="4">
    <source>
        <dbReference type="Google" id="ProtNLM"/>
    </source>
</evidence>
<keyword evidence="1" id="KW-0732">Signal</keyword>
<protein>
    <recommendedName>
        <fullName evidence="4">Small secreted domain</fullName>
    </recommendedName>
</protein>
<proteinExistence type="predicted"/>
<evidence type="ECO:0000256" key="1">
    <source>
        <dbReference type="SAM" id="SignalP"/>
    </source>
</evidence>
<name>A0A1K1RM83_9PSEU</name>
<evidence type="ECO:0000313" key="2">
    <source>
        <dbReference type="EMBL" id="SFW72907.1"/>
    </source>
</evidence>
<accession>A0A1K1RM83</accession>
<sequence>MRRITARFGALVLMAGVLFGGAGTASAHVRSAPAPVCIGSSLALYNTTAFCIANRSHFPVISIIGG</sequence>